<evidence type="ECO:0000313" key="2">
    <source>
        <dbReference type="Proteomes" id="UP001153678"/>
    </source>
</evidence>
<proteinExistence type="predicted"/>
<dbReference type="EMBL" id="CAMKVN010008055">
    <property type="protein sequence ID" value="CAI2192143.1"/>
    <property type="molecule type" value="Genomic_DNA"/>
</dbReference>
<protein>
    <submittedName>
        <fullName evidence="1">17183_t:CDS:1</fullName>
    </submittedName>
</protein>
<keyword evidence="2" id="KW-1185">Reference proteome</keyword>
<dbReference type="AlphaFoldDB" id="A0A9W4T489"/>
<sequence length="143" mass="16570">QRTTCLLKANIYPRARACSRRDQLILVYFGTGDEFETDDGESETDDSNDFKTDDDVLITSVVYIWPVVKKGIGSFQAQMARHRNIVLRELTRCLPNISEQYALELEVCEAKLLLVYRRVVGSVKGRRRLLIRRVLKPDYLMRS</sequence>
<evidence type="ECO:0000313" key="1">
    <source>
        <dbReference type="EMBL" id="CAI2192143.1"/>
    </source>
</evidence>
<gene>
    <name evidence="1" type="ORF">FWILDA_LOCUS15428</name>
</gene>
<name>A0A9W4T489_9GLOM</name>
<organism evidence="1 2">
    <name type="scientific">Funneliformis geosporum</name>
    <dbReference type="NCBI Taxonomy" id="1117311"/>
    <lineage>
        <taxon>Eukaryota</taxon>
        <taxon>Fungi</taxon>
        <taxon>Fungi incertae sedis</taxon>
        <taxon>Mucoromycota</taxon>
        <taxon>Glomeromycotina</taxon>
        <taxon>Glomeromycetes</taxon>
        <taxon>Glomerales</taxon>
        <taxon>Glomeraceae</taxon>
        <taxon>Funneliformis</taxon>
    </lineage>
</organism>
<comment type="caution">
    <text evidence="1">The sequence shown here is derived from an EMBL/GenBank/DDBJ whole genome shotgun (WGS) entry which is preliminary data.</text>
</comment>
<accession>A0A9W4T489</accession>
<feature type="non-terminal residue" evidence="1">
    <location>
        <position position="1"/>
    </location>
</feature>
<dbReference type="Proteomes" id="UP001153678">
    <property type="component" value="Unassembled WGS sequence"/>
</dbReference>
<reference evidence="1" key="1">
    <citation type="submission" date="2022-08" db="EMBL/GenBank/DDBJ databases">
        <authorList>
            <person name="Kallberg Y."/>
            <person name="Tangrot J."/>
            <person name="Rosling A."/>
        </authorList>
    </citation>
    <scope>NUCLEOTIDE SEQUENCE</scope>
    <source>
        <strain evidence="1">Wild A</strain>
    </source>
</reference>